<comment type="caution">
    <text evidence="1">The sequence shown here is derived from an EMBL/GenBank/DDBJ whole genome shotgun (WGS) entry which is preliminary data.</text>
</comment>
<reference evidence="1 2" key="1">
    <citation type="submission" date="2018-08" db="EMBL/GenBank/DDBJ databases">
        <title>Sequencing the genomes of 1000 actinobacteria strains.</title>
        <authorList>
            <person name="Klenk H.-P."/>
        </authorList>
    </citation>
    <scope>NUCLEOTIDE SEQUENCE [LARGE SCALE GENOMIC DNA]</scope>
    <source>
        <strain evidence="1 2">DSM 22891</strain>
    </source>
</reference>
<gene>
    <name evidence="1" type="ORF">DFJ64_3038</name>
</gene>
<dbReference type="Gene3D" id="3.40.50.150">
    <property type="entry name" value="Vaccinia Virus protein VP39"/>
    <property type="match status" value="1"/>
</dbReference>
<evidence type="ECO:0000313" key="1">
    <source>
        <dbReference type="EMBL" id="REF37594.1"/>
    </source>
</evidence>
<keyword evidence="2" id="KW-1185">Reference proteome</keyword>
<protein>
    <recommendedName>
        <fullName evidence="3">Protein-L-isoaspartate O-methyltransferase</fullName>
    </recommendedName>
</protein>
<dbReference type="AlphaFoldDB" id="A0A3D9VHC5"/>
<organism evidence="1 2">
    <name type="scientific">Thermasporomyces composti</name>
    <dbReference type="NCBI Taxonomy" id="696763"/>
    <lineage>
        <taxon>Bacteria</taxon>
        <taxon>Bacillati</taxon>
        <taxon>Actinomycetota</taxon>
        <taxon>Actinomycetes</taxon>
        <taxon>Propionibacteriales</taxon>
        <taxon>Nocardioidaceae</taxon>
        <taxon>Thermasporomyces</taxon>
    </lineage>
</organism>
<sequence length="266" mass="29607">MARTNAPPCGVPEPVATMLSHLDLEPGMRVLEVVGPGGRPIGAILCEACGARSVDTVRVDENLDRRSARYDRVLVTSPVVAVSYDWLRVLRRGGVVLVPWWNHFAGAALVRLTVDDERGAGAFLGLLDGLGQPWPPTPSVEDVHGGVLDAGEPTACDLDVALWEDTNALFALGLRLPDVRVTWADEGHRRRGWLFDDSAWAAVTWDEGDAVWEQYGLRKLWPVVEKAYRWWEANDRPEPHRFGMTVASFGQFAWLGDRYSGRIWRL</sequence>
<evidence type="ECO:0000313" key="2">
    <source>
        <dbReference type="Proteomes" id="UP000256485"/>
    </source>
</evidence>
<dbReference type="SUPFAM" id="SSF53335">
    <property type="entry name" value="S-adenosyl-L-methionine-dependent methyltransferases"/>
    <property type="match status" value="1"/>
</dbReference>
<dbReference type="EMBL" id="QTUC01000001">
    <property type="protein sequence ID" value="REF37594.1"/>
    <property type="molecule type" value="Genomic_DNA"/>
</dbReference>
<proteinExistence type="predicted"/>
<evidence type="ECO:0008006" key="3">
    <source>
        <dbReference type="Google" id="ProtNLM"/>
    </source>
</evidence>
<dbReference type="Proteomes" id="UP000256485">
    <property type="component" value="Unassembled WGS sequence"/>
</dbReference>
<dbReference type="InterPro" id="IPR029063">
    <property type="entry name" value="SAM-dependent_MTases_sf"/>
</dbReference>
<name>A0A3D9VHC5_THECX</name>
<accession>A0A3D9VHC5</accession>